<proteinExistence type="predicted"/>
<accession>H6WFZ5</accession>
<dbReference type="RefSeq" id="YP_007006133.1">
    <property type="nucleotide sequence ID" value="NC_019516.2"/>
</dbReference>
<dbReference type="KEGG" id="vg:14013923"/>
<keyword evidence="2" id="KW-1185">Reference proteome</keyword>
<sequence>MPENILLISDIHSRDDALPRLIEKLTPQLNNGAHLVFLGDLNDCRDKSYQDQCSFEKIYKLVRQLCDEGYATLVHSNHSENLCDHYLERRKVRKSIMGFKHTIAELDQLDEEYRKNMIEWLDSRPLGVSYTLDNGKNYHIAHAFHDRKLNYKDPSTLSTDDINRTLRGIKTSWLYQGKKYSKYIGFWRNPQKRGAVDNHVLCAGHWEQVIVTDNCVVNDPGGHKTDGTIGVYNALQHEITIYDN</sequence>
<evidence type="ECO:0000313" key="1">
    <source>
        <dbReference type="EMBL" id="AEZ65720.1"/>
    </source>
</evidence>
<organism evidence="1 2">
    <name type="scientific">Cyanophage S-TIM5</name>
    <dbReference type="NCBI Taxonomy" id="1137745"/>
    <lineage>
        <taxon>Viruses</taxon>
        <taxon>Duplodnaviria</taxon>
        <taxon>Heunggongvirae</taxon>
        <taxon>Uroviricota</taxon>
        <taxon>Caudoviricetes</taxon>
        <taxon>Aurunvirus</taxon>
        <taxon>Aurunvirus STIM5</taxon>
    </lineage>
</organism>
<dbReference type="InterPro" id="IPR029052">
    <property type="entry name" value="Metallo-depent_PP-like"/>
</dbReference>
<name>H6WFZ5_9CAUD</name>
<dbReference type="Proteomes" id="UP000007178">
    <property type="component" value="Segment"/>
</dbReference>
<dbReference type="EMBL" id="JQ245707">
    <property type="protein sequence ID" value="AEZ65720.1"/>
    <property type="molecule type" value="Genomic_DNA"/>
</dbReference>
<reference evidence="1 2" key="1">
    <citation type="journal article" date="2012" name="Proc. Natl. Acad. Sci. U.S.A.">
        <title>A novel lineage of myoviruses infecting cyanobacteria is widespread in the oceans.</title>
        <authorList>
            <person name="Sabehi G."/>
            <person name="Shaulov L."/>
            <person name="Silver D.H."/>
            <person name="Yanai I."/>
            <person name="Harel A."/>
            <person name="Lindell D."/>
        </authorList>
    </citation>
    <scope>NUCLEOTIDE SEQUENCE [LARGE SCALE GENOMIC DNA]</scope>
</reference>
<evidence type="ECO:0000313" key="2">
    <source>
        <dbReference type="Proteomes" id="UP000007178"/>
    </source>
</evidence>
<dbReference type="GeneID" id="14013923"/>
<dbReference type="SUPFAM" id="SSF56300">
    <property type="entry name" value="Metallo-dependent phosphatases"/>
    <property type="match status" value="1"/>
</dbReference>
<protein>
    <submittedName>
        <fullName evidence="1">Protein PhoS</fullName>
    </submittedName>
</protein>
<dbReference type="Gene3D" id="3.60.21.10">
    <property type="match status" value="1"/>
</dbReference>